<protein>
    <recommendedName>
        <fullName evidence="2">DUF6705 domain-containing protein</fullName>
    </recommendedName>
</protein>
<dbReference type="Proteomes" id="UP001225933">
    <property type="component" value="Unassembled WGS sequence"/>
</dbReference>
<evidence type="ECO:0000256" key="1">
    <source>
        <dbReference type="SAM" id="SignalP"/>
    </source>
</evidence>
<evidence type="ECO:0000313" key="3">
    <source>
        <dbReference type="EMBL" id="MDN4012864.1"/>
    </source>
</evidence>
<feature type="signal peptide" evidence="1">
    <location>
        <begin position="1"/>
        <end position="24"/>
    </location>
</feature>
<gene>
    <name evidence="3" type="ORF">QX233_10350</name>
</gene>
<evidence type="ECO:0000259" key="2">
    <source>
        <dbReference type="Pfam" id="PF20448"/>
    </source>
</evidence>
<reference evidence="3" key="1">
    <citation type="submission" date="2023-06" db="EMBL/GenBank/DDBJ databases">
        <title>Two Chryseobacterium gambrini strains from China.</title>
        <authorList>
            <person name="Zeng J."/>
            <person name="Wu Y."/>
        </authorList>
    </citation>
    <scope>NUCLEOTIDE SEQUENCE</scope>
    <source>
        <strain evidence="3">SQ219</strain>
    </source>
</reference>
<name>A0AAJ1R5X2_9FLAO</name>
<accession>A0AAJ1R5X2</accession>
<dbReference type="RefSeq" id="WP_214587429.1">
    <property type="nucleotide sequence ID" value="NZ_JAUHGV010000010.1"/>
</dbReference>
<organism evidence="3 4">
    <name type="scientific">Chryseobacterium gambrini</name>
    <dbReference type="NCBI Taxonomy" id="373672"/>
    <lineage>
        <taxon>Bacteria</taxon>
        <taxon>Pseudomonadati</taxon>
        <taxon>Bacteroidota</taxon>
        <taxon>Flavobacteriia</taxon>
        <taxon>Flavobacteriales</taxon>
        <taxon>Weeksellaceae</taxon>
        <taxon>Chryseobacterium group</taxon>
        <taxon>Chryseobacterium</taxon>
    </lineage>
</organism>
<comment type="caution">
    <text evidence="3">The sequence shown here is derived from an EMBL/GenBank/DDBJ whole genome shotgun (WGS) entry which is preliminary data.</text>
</comment>
<evidence type="ECO:0000313" key="4">
    <source>
        <dbReference type="Proteomes" id="UP001225933"/>
    </source>
</evidence>
<dbReference type="InterPro" id="IPR046551">
    <property type="entry name" value="DUF6705"/>
</dbReference>
<keyword evidence="1" id="KW-0732">Signal</keyword>
<feature type="chain" id="PRO_5042494454" description="DUF6705 domain-containing protein" evidence="1">
    <location>
        <begin position="25"/>
        <end position="196"/>
    </location>
</feature>
<dbReference type="EMBL" id="JAUHGV010000010">
    <property type="protein sequence ID" value="MDN4012864.1"/>
    <property type="molecule type" value="Genomic_DNA"/>
</dbReference>
<dbReference type="PROSITE" id="PS51257">
    <property type="entry name" value="PROKAR_LIPOPROTEIN"/>
    <property type="match status" value="1"/>
</dbReference>
<dbReference type="AlphaFoldDB" id="A0AAJ1R5X2"/>
<feature type="domain" description="DUF6705" evidence="2">
    <location>
        <begin position="9"/>
        <end position="196"/>
    </location>
</feature>
<sequence>MKKILQKKSTVICFVLLFVFSCKAQQIYPLKTDYTEIPQNSYLKDINHELDSYVGTWKTNFNGKIVTIFITKEDHKFFNGSKYKYYRDILTVKYIIKNSSYVIEQDTQNMNISPEQIRHTINSLWGEDNGNKILFYYGGTNCGVGWGSIYLKKINSTQLSWEYIPNSTIIDSSKCPPATDTTIYLPETKDLIFTKQ</sequence>
<dbReference type="Pfam" id="PF20448">
    <property type="entry name" value="DUF6705"/>
    <property type="match status" value="1"/>
</dbReference>
<proteinExistence type="predicted"/>